<dbReference type="OrthoDB" id="2429111at2759"/>
<sequence length="60" mass="7104">MPNLKLNDHHRWLIVERILEGLSCRIIARQFNISKSSVPEFLYILKSMEPYISLAIYTNK</sequence>
<dbReference type="EMBL" id="CAJVPQ010000723">
    <property type="protein sequence ID" value="CAG8505393.1"/>
    <property type="molecule type" value="Genomic_DNA"/>
</dbReference>
<comment type="caution">
    <text evidence="1">The sequence shown here is derived from an EMBL/GenBank/DDBJ whole genome shotgun (WGS) entry which is preliminary data.</text>
</comment>
<gene>
    <name evidence="1" type="ORF">FCALED_LOCUS3920</name>
</gene>
<name>A0A9N8ZSK4_9GLOM</name>
<organism evidence="1 2">
    <name type="scientific">Funneliformis caledonium</name>
    <dbReference type="NCBI Taxonomy" id="1117310"/>
    <lineage>
        <taxon>Eukaryota</taxon>
        <taxon>Fungi</taxon>
        <taxon>Fungi incertae sedis</taxon>
        <taxon>Mucoromycota</taxon>
        <taxon>Glomeromycotina</taxon>
        <taxon>Glomeromycetes</taxon>
        <taxon>Glomerales</taxon>
        <taxon>Glomeraceae</taxon>
        <taxon>Funneliformis</taxon>
    </lineage>
</organism>
<proteinExistence type="predicted"/>
<dbReference type="Gene3D" id="1.10.10.10">
    <property type="entry name" value="Winged helix-like DNA-binding domain superfamily/Winged helix DNA-binding domain"/>
    <property type="match status" value="1"/>
</dbReference>
<reference evidence="1" key="1">
    <citation type="submission" date="2021-06" db="EMBL/GenBank/DDBJ databases">
        <authorList>
            <person name="Kallberg Y."/>
            <person name="Tangrot J."/>
            <person name="Rosling A."/>
        </authorList>
    </citation>
    <scope>NUCLEOTIDE SEQUENCE</scope>
    <source>
        <strain evidence="1">UK204</strain>
    </source>
</reference>
<accession>A0A9N8ZSK4</accession>
<evidence type="ECO:0000313" key="2">
    <source>
        <dbReference type="Proteomes" id="UP000789570"/>
    </source>
</evidence>
<keyword evidence="2" id="KW-1185">Reference proteome</keyword>
<dbReference type="AlphaFoldDB" id="A0A9N8ZSK4"/>
<dbReference type="SUPFAM" id="SSF46689">
    <property type="entry name" value="Homeodomain-like"/>
    <property type="match status" value="1"/>
</dbReference>
<protein>
    <submittedName>
        <fullName evidence="1">3430_t:CDS:1</fullName>
    </submittedName>
</protein>
<dbReference type="InterPro" id="IPR036388">
    <property type="entry name" value="WH-like_DNA-bd_sf"/>
</dbReference>
<evidence type="ECO:0000313" key="1">
    <source>
        <dbReference type="EMBL" id="CAG8505393.1"/>
    </source>
</evidence>
<dbReference type="Proteomes" id="UP000789570">
    <property type="component" value="Unassembled WGS sequence"/>
</dbReference>
<dbReference type="InterPro" id="IPR009057">
    <property type="entry name" value="Homeodomain-like_sf"/>
</dbReference>